<protein>
    <submittedName>
        <fullName evidence="1">Uncharacterized protein</fullName>
    </submittedName>
</protein>
<comment type="caution">
    <text evidence="1">The sequence shown here is derived from an EMBL/GenBank/DDBJ whole genome shotgun (WGS) entry which is preliminary data.</text>
</comment>
<dbReference type="Proteomes" id="UP001215280">
    <property type="component" value="Unassembled WGS sequence"/>
</dbReference>
<gene>
    <name evidence="1" type="ORF">DFH07DRAFT_502505</name>
</gene>
<evidence type="ECO:0000313" key="2">
    <source>
        <dbReference type="Proteomes" id="UP001215280"/>
    </source>
</evidence>
<evidence type="ECO:0000313" key="1">
    <source>
        <dbReference type="EMBL" id="KAJ7754144.1"/>
    </source>
</evidence>
<dbReference type="EMBL" id="JARJLG010000068">
    <property type="protein sequence ID" value="KAJ7754144.1"/>
    <property type="molecule type" value="Genomic_DNA"/>
</dbReference>
<accession>A0AAD7J1B6</accession>
<reference evidence="1" key="1">
    <citation type="submission" date="2023-03" db="EMBL/GenBank/DDBJ databases">
        <title>Massive genome expansion in bonnet fungi (Mycena s.s.) driven by repeated elements and novel gene families across ecological guilds.</title>
        <authorList>
            <consortium name="Lawrence Berkeley National Laboratory"/>
            <person name="Harder C.B."/>
            <person name="Miyauchi S."/>
            <person name="Viragh M."/>
            <person name="Kuo A."/>
            <person name="Thoen E."/>
            <person name="Andreopoulos B."/>
            <person name="Lu D."/>
            <person name="Skrede I."/>
            <person name="Drula E."/>
            <person name="Henrissat B."/>
            <person name="Morin E."/>
            <person name="Kohler A."/>
            <person name="Barry K."/>
            <person name="LaButti K."/>
            <person name="Morin E."/>
            <person name="Salamov A."/>
            <person name="Lipzen A."/>
            <person name="Mereny Z."/>
            <person name="Hegedus B."/>
            <person name="Baldrian P."/>
            <person name="Stursova M."/>
            <person name="Weitz H."/>
            <person name="Taylor A."/>
            <person name="Grigoriev I.V."/>
            <person name="Nagy L.G."/>
            <person name="Martin F."/>
            <person name="Kauserud H."/>
        </authorList>
    </citation>
    <scope>NUCLEOTIDE SEQUENCE</scope>
    <source>
        <strain evidence="1">CBHHK188m</strain>
    </source>
</reference>
<organism evidence="1 2">
    <name type="scientific">Mycena maculata</name>
    <dbReference type="NCBI Taxonomy" id="230809"/>
    <lineage>
        <taxon>Eukaryota</taxon>
        <taxon>Fungi</taxon>
        <taxon>Dikarya</taxon>
        <taxon>Basidiomycota</taxon>
        <taxon>Agaricomycotina</taxon>
        <taxon>Agaricomycetes</taxon>
        <taxon>Agaricomycetidae</taxon>
        <taxon>Agaricales</taxon>
        <taxon>Marasmiineae</taxon>
        <taxon>Mycenaceae</taxon>
        <taxon>Mycena</taxon>
    </lineage>
</organism>
<dbReference type="AlphaFoldDB" id="A0AAD7J1B6"/>
<proteinExistence type="predicted"/>
<sequence>MTDAAKRAFLVKPLACILGALGCRLLSLLGSWCAATANPGVLLCAAGIALFSALQRGFTQALIDYCEEGLKT</sequence>
<keyword evidence="2" id="KW-1185">Reference proteome</keyword>
<dbReference type="PROSITE" id="PS51257">
    <property type="entry name" value="PROKAR_LIPOPROTEIN"/>
    <property type="match status" value="1"/>
</dbReference>
<name>A0AAD7J1B6_9AGAR</name>